<name>A0A151ILU5_9HYME</name>
<dbReference type="PANTHER" id="PTHR11407:SF63">
    <property type="entry name" value="LYSOZYME C"/>
    <property type="match status" value="1"/>
</dbReference>
<protein>
    <recommendedName>
        <fullName evidence="3">lysozyme</fullName>
        <ecNumber evidence="3">3.2.1.17</ecNumber>
    </recommendedName>
</protein>
<keyword evidence="6" id="KW-0378">Hydrolase</keyword>
<proteinExistence type="inferred from homology"/>
<dbReference type="PRINTS" id="PR00137">
    <property type="entry name" value="LYSOZYME"/>
</dbReference>
<keyword evidence="6" id="KW-0326">Glycosidase</keyword>
<keyword evidence="5" id="KW-1015">Disulfide bond</keyword>
<evidence type="ECO:0000256" key="8">
    <source>
        <dbReference type="SAM" id="SignalP"/>
    </source>
</evidence>
<keyword evidence="11" id="KW-1185">Reference proteome</keyword>
<feature type="domain" description="Glycosyl hydrolases family 22 (GH22)" evidence="9">
    <location>
        <begin position="93"/>
        <end position="111"/>
    </location>
</feature>
<gene>
    <name evidence="10" type="ORF">ALC62_03196</name>
</gene>
<dbReference type="Gene3D" id="1.10.530.10">
    <property type="match status" value="1"/>
</dbReference>
<comment type="similarity">
    <text evidence="2 7">Belongs to the glycosyl hydrolase 22 family.</text>
</comment>
<organism evidence="10 11">
    <name type="scientific">Cyphomyrmex costatus</name>
    <dbReference type="NCBI Taxonomy" id="456900"/>
    <lineage>
        <taxon>Eukaryota</taxon>
        <taxon>Metazoa</taxon>
        <taxon>Ecdysozoa</taxon>
        <taxon>Arthropoda</taxon>
        <taxon>Hexapoda</taxon>
        <taxon>Insecta</taxon>
        <taxon>Pterygota</taxon>
        <taxon>Neoptera</taxon>
        <taxon>Endopterygota</taxon>
        <taxon>Hymenoptera</taxon>
        <taxon>Apocrita</taxon>
        <taxon>Aculeata</taxon>
        <taxon>Formicoidea</taxon>
        <taxon>Formicidae</taxon>
        <taxon>Myrmicinae</taxon>
        <taxon>Cyphomyrmex</taxon>
    </lineage>
</organism>
<evidence type="ECO:0000259" key="9">
    <source>
        <dbReference type="PROSITE" id="PS00128"/>
    </source>
</evidence>
<dbReference type="EMBL" id="KQ977086">
    <property type="protein sequence ID" value="KYN05860.1"/>
    <property type="molecule type" value="Genomic_DNA"/>
</dbReference>
<comment type="catalytic activity">
    <reaction evidence="1">
        <text>Hydrolysis of (1-&gt;4)-beta-linkages between N-acetylmuramic acid and N-acetyl-D-glucosamine residues in a peptidoglycan and between N-acetyl-D-glucosamine residues in chitodextrins.</text>
        <dbReference type="EC" id="3.2.1.17"/>
    </reaction>
</comment>
<dbReference type="InterPro" id="IPR000974">
    <property type="entry name" value="Glyco_hydro_22_lys"/>
</dbReference>
<dbReference type="STRING" id="456900.A0A151ILU5"/>
<feature type="chain" id="PRO_5007582257" description="lysozyme" evidence="8">
    <location>
        <begin position="23"/>
        <end position="166"/>
    </location>
</feature>
<dbReference type="PROSITE" id="PS51348">
    <property type="entry name" value="GLYCOSYL_HYDROL_F22_2"/>
    <property type="match status" value="1"/>
</dbReference>
<dbReference type="PANTHER" id="PTHR11407">
    <property type="entry name" value="LYSOZYME C"/>
    <property type="match status" value="1"/>
</dbReference>
<evidence type="ECO:0000256" key="5">
    <source>
        <dbReference type="ARBA" id="ARBA00023157"/>
    </source>
</evidence>
<keyword evidence="4" id="KW-0929">Antimicrobial</keyword>
<evidence type="ECO:0000256" key="7">
    <source>
        <dbReference type="RuleBase" id="RU004440"/>
    </source>
</evidence>
<keyword evidence="8" id="KW-0732">Signal</keyword>
<evidence type="ECO:0000256" key="3">
    <source>
        <dbReference type="ARBA" id="ARBA00012732"/>
    </source>
</evidence>
<dbReference type="FunFam" id="1.10.530.10:FF:000001">
    <property type="entry name" value="Lysozyme C"/>
    <property type="match status" value="1"/>
</dbReference>
<feature type="signal peptide" evidence="8">
    <location>
        <begin position="1"/>
        <end position="22"/>
    </location>
</feature>
<dbReference type="AlphaFoldDB" id="A0A151ILU5"/>
<dbReference type="GO" id="GO:0042742">
    <property type="term" value="P:defense response to bacterium"/>
    <property type="evidence" value="ECO:0007669"/>
    <property type="project" value="UniProtKB-KW"/>
</dbReference>
<dbReference type="Proteomes" id="UP000078542">
    <property type="component" value="Unassembled WGS sequence"/>
</dbReference>
<dbReference type="InterPro" id="IPR019799">
    <property type="entry name" value="Glyco_hydro_22_CS"/>
</dbReference>
<evidence type="ECO:0000256" key="6">
    <source>
        <dbReference type="ARBA" id="ARBA00023295"/>
    </source>
</evidence>
<dbReference type="SMART" id="SM00263">
    <property type="entry name" value="LYZ1"/>
    <property type="match status" value="1"/>
</dbReference>
<evidence type="ECO:0000256" key="4">
    <source>
        <dbReference type="ARBA" id="ARBA00022638"/>
    </source>
</evidence>
<dbReference type="CDD" id="cd16899">
    <property type="entry name" value="LYZ_C_invert"/>
    <property type="match status" value="1"/>
</dbReference>
<sequence>MKGSLVILFVLTIVIVHSSVEGKIFGRCEAVKELQKARISRSFLSNWVCLMESESGMNTALMTGPKTASSYSYGILQINSAKWCARGRAGGNCSKRCEDFLSDDIQDDIACAKKVFDQDGFKAWDGWMKKCKNKPLPDISNCIRRRRMAENDCNAVGHIDCNRYEA</sequence>
<evidence type="ECO:0000256" key="1">
    <source>
        <dbReference type="ARBA" id="ARBA00000632"/>
    </source>
</evidence>
<dbReference type="GO" id="GO:0003796">
    <property type="term" value="F:lysozyme activity"/>
    <property type="evidence" value="ECO:0007669"/>
    <property type="project" value="UniProtKB-EC"/>
</dbReference>
<dbReference type="Pfam" id="PF00062">
    <property type="entry name" value="Lys"/>
    <property type="match status" value="1"/>
</dbReference>
<evidence type="ECO:0000313" key="11">
    <source>
        <dbReference type="Proteomes" id="UP000078542"/>
    </source>
</evidence>
<accession>A0A151ILU5</accession>
<dbReference type="PROSITE" id="PS00128">
    <property type="entry name" value="GLYCOSYL_HYDROL_F22_1"/>
    <property type="match status" value="1"/>
</dbReference>
<keyword evidence="4" id="KW-0081">Bacteriolytic enzyme</keyword>
<evidence type="ECO:0000256" key="2">
    <source>
        <dbReference type="ARBA" id="ARBA00010859"/>
    </source>
</evidence>
<dbReference type="EC" id="3.2.1.17" evidence="3"/>
<evidence type="ECO:0000313" key="10">
    <source>
        <dbReference type="EMBL" id="KYN05860.1"/>
    </source>
</evidence>
<dbReference type="PRINTS" id="PR00135">
    <property type="entry name" value="LYZLACT"/>
</dbReference>
<dbReference type="GO" id="GO:0031640">
    <property type="term" value="P:killing of cells of another organism"/>
    <property type="evidence" value="ECO:0007669"/>
    <property type="project" value="UniProtKB-KW"/>
</dbReference>
<dbReference type="InterPro" id="IPR001916">
    <property type="entry name" value="Glyco_hydro_22"/>
</dbReference>
<dbReference type="SUPFAM" id="SSF53955">
    <property type="entry name" value="Lysozyme-like"/>
    <property type="match status" value="1"/>
</dbReference>
<dbReference type="InterPro" id="IPR023346">
    <property type="entry name" value="Lysozyme-like_dom_sf"/>
</dbReference>
<reference evidence="10 11" key="1">
    <citation type="submission" date="2016-03" db="EMBL/GenBank/DDBJ databases">
        <title>Cyphomyrmex costatus WGS genome.</title>
        <authorList>
            <person name="Nygaard S."/>
            <person name="Hu H."/>
            <person name="Boomsma J."/>
            <person name="Zhang G."/>
        </authorList>
    </citation>
    <scope>NUCLEOTIDE SEQUENCE [LARGE SCALE GENOMIC DNA]</scope>
    <source>
        <strain evidence="10">MS0001</strain>
        <tissue evidence="10">Whole body</tissue>
    </source>
</reference>